<feature type="region of interest" description="Disordered" evidence="1">
    <location>
        <begin position="1"/>
        <end position="75"/>
    </location>
</feature>
<evidence type="ECO:0000313" key="3">
    <source>
        <dbReference type="Proteomes" id="UP000447434"/>
    </source>
</evidence>
<dbReference type="OrthoDB" id="306218at2759"/>
<evidence type="ECO:0000256" key="1">
    <source>
        <dbReference type="SAM" id="MobiDB-lite"/>
    </source>
</evidence>
<protein>
    <submittedName>
        <fullName evidence="2">Uncharacterized protein</fullName>
    </submittedName>
</protein>
<dbReference type="EMBL" id="WOCE01000003">
    <property type="protein sequence ID" value="KAE9617923.1"/>
    <property type="molecule type" value="Genomic_DNA"/>
</dbReference>
<feature type="compositionally biased region" description="Polar residues" evidence="1">
    <location>
        <begin position="81"/>
        <end position="95"/>
    </location>
</feature>
<sequence>MPPRKKSNASSSSSSKKPSKFGIQHFFDRHTASQQKIQQSNEANPNTASNSKSTTDFTVIPSPNLPEPSASSKSGYVAIRTDSSNNNDVNRTSEITPPENLVVPRSDCAVIESLAAEESPEMSKSVSLKRFKFSPGMFIKQSQDDGADEVTWKISPVNERLQAVSKQMPAIIKALSDTSRVNLLPFRSCSENKASIDKDGKADKLFTSPTPKASAKAVVSMSKLGLKRINLDCDVDSNISAGAVSNSGASSGESPFRTPPSLSYCSDKLVKDIEHSGPPGHSYLRHKKEFLELLDQVEDAIAVDDANVCNQNISTFKSQDGVADELPVIANHKVEKTKSQIPKEVVGVFSNYIFLVLEVTEKCRISDSSAAGCQYKVLRLLNEQTGEERAVNLWDEW</sequence>
<name>A0A6A4QWT0_LUPAL</name>
<evidence type="ECO:0000313" key="2">
    <source>
        <dbReference type="EMBL" id="KAE9617923.1"/>
    </source>
</evidence>
<proteinExistence type="predicted"/>
<feature type="compositionally biased region" description="Polar residues" evidence="1">
    <location>
        <begin position="32"/>
        <end position="57"/>
    </location>
</feature>
<feature type="region of interest" description="Disordered" evidence="1">
    <location>
        <begin position="80"/>
        <end position="99"/>
    </location>
</feature>
<reference evidence="3" key="1">
    <citation type="journal article" date="2020" name="Nat. Commun.">
        <title>Genome sequence of the cluster root forming white lupin.</title>
        <authorList>
            <person name="Hufnagel B."/>
            <person name="Marques A."/>
            <person name="Soriano A."/>
            <person name="Marques L."/>
            <person name="Divol F."/>
            <person name="Doumas P."/>
            <person name="Sallet E."/>
            <person name="Mancinotti D."/>
            <person name="Carrere S."/>
            <person name="Marande W."/>
            <person name="Arribat S."/>
            <person name="Keller J."/>
            <person name="Huneau C."/>
            <person name="Blein T."/>
            <person name="Aime D."/>
            <person name="Laguerre M."/>
            <person name="Taylor J."/>
            <person name="Schubert V."/>
            <person name="Nelson M."/>
            <person name="Geu-Flores F."/>
            <person name="Crespi M."/>
            <person name="Gallardo-Guerrero K."/>
            <person name="Delaux P.-M."/>
            <person name="Salse J."/>
            <person name="Berges H."/>
            <person name="Guyot R."/>
            <person name="Gouzy J."/>
            <person name="Peret B."/>
        </authorList>
    </citation>
    <scope>NUCLEOTIDE SEQUENCE [LARGE SCALE GENOMIC DNA]</scope>
    <source>
        <strain evidence="3">cv. Amiga</strain>
    </source>
</reference>
<keyword evidence="3" id="KW-1185">Reference proteome</keyword>
<comment type="caution">
    <text evidence="2">The sequence shown here is derived from an EMBL/GenBank/DDBJ whole genome shotgun (WGS) entry which is preliminary data.</text>
</comment>
<organism evidence="2 3">
    <name type="scientific">Lupinus albus</name>
    <name type="common">White lupine</name>
    <name type="synonym">Lupinus termis</name>
    <dbReference type="NCBI Taxonomy" id="3870"/>
    <lineage>
        <taxon>Eukaryota</taxon>
        <taxon>Viridiplantae</taxon>
        <taxon>Streptophyta</taxon>
        <taxon>Embryophyta</taxon>
        <taxon>Tracheophyta</taxon>
        <taxon>Spermatophyta</taxon>
        <taxon>Magnoliopsida</taxon>
        <taxon>eudicotyledons</taxon>
        <taxon>Gunneridae</taxon>
        <taxon>Pentapetalae</taxon>
        <taxon>rosids</taxon>
        <taxon>fabids</taxon>
        <taxon>Fabales</taxon>
        <taxon>Fabaceae</taxon>
        <taxon>Papilionoideae</taxon>
        <taxon>50 kb inversion clade</taxon>
        <taxon>genistoids sensu lato</taxon>
        <taxon>core genistoids</taxon>
        <taxon>Genisteae</taxon>
        <taxon>Lupinus</taxon>
    </lineage>
</organism>
<dbReference type="Proteomes" id="UP000447434">
    <property type="component" value="Chromosome 3"/>
</dbReference>
<dbReference type="AlphaFoldDB" id="A0A6A4QWT0"/>
<gene>
    <name evidence="2" type="ORF">Lalb_Chr03g0040701</name>
</gene>
<accession>A0A6A4QWT0</accession>